<dbReference type="InterPro" id="IPR003594">
    <property type="entry name" value="HATPase_dom"/>
</dbReference>
<dbReference type="Gene3D" id="1.10.287.130">
    <property type="match status" value="1"/>
</dbReference>
<feature type="domain" description="PAS" evidence="15">
    <location>
        <begin position="438"/>
        <end position="508"/>
    </location>
</feature>
<dbReference type="RefSeq" id="WP_204297661.1">
    <property type="nucleotide sequence ID" value="NZ_BAAAGQ010000011.1"/>
</dbReference>
<dbReference type="Gene3D" id="3.30.565.10">
    <property type="entry name" value="Histidine kinase-like ATPase, C-terminal domain"/>
    <property type="match status" value="1"/>
</dbReference>
<dbReference type="Pfam" id="PF08447">
    <property type="entry name" value="PAS_3"/>
    <property type="match status" value="1"/>
</dbReference>
<dbReference type="SMART" id="SM00091">
    <property type="entry name" value="PAS"/>
    <property type="match status" value="2"/>
</dbReference>
<keyword evidence="6 12" id="KW-0812">Transmembrane</keyword>
<dbReference type="SMART" id="SM00388">
    <property type="entry name" value="HisKA"/>
    <property type="match status" value="1"/>
</dbReference>
<feature type="modified residue" description="4-aspartylphosphate" evidence="11">
    <location>
        <position position="1005"/>
    </location>
</feature>
<dbReference type="InterPro" id="IPR036890">
    <property type="entry name" value="HATPase_C_sf"/>
</dbReference>
<dbReference type="InterPro" id="IPR035965">
    <property type="entry name" value="PAS-like_dom_sf"/>
</dbReference>
<keyword evidence="8 12" id="KW-1133">Transmembrane helix</keyword>
<dbReference type="CDD" id="cd00130">
    <property type="entry name" value="PAS"/>
    <property type="match status" value="2"/>
</dbReference>
<dbReference type="Pfam" id="PF00512">
    <property type="entry name" value="HisKA"/>
    <property type="match status" value="1"/>
</dbReference>
<dbReference type="CDD" id="cd16922">
    <property type="entry name" value="HATPase_EvgS-ArcB-TorS-like"/>
    <property type="match status" value="1"/>
</dbReference>
<gene>
    <name evidence="17" type="ORF">Aca07nite_47780</name>
</gene>
<dbReference type="Gene3D" id="3.30.450.20">
    <property type="entry name" value="PAS domain"/>
    <property type="match status" value="2"/>
</dbReference>
<evidence type="ECO:0000256" key="8">
    <source>
        <dbReference type="ARBA" id="ARBA00022989"/>
    </source>
</evidence>
<feature type="transmembrane region" description="Helical" evidence="12">
    <location>
        <begin position="96"/>
        <end position="116"/>
    </location>
</feature>
<dbReference type="SUPFAM" id="SSF55874">
    <property type="entry name" value="ATPase domain of HSP90 chaperone/DNA topoisomerase II/histidine kinase"/>
    <property type="match status" value="1"/>
</dbReference>
<organism evidence="17">
    <name type="scientific">Actinoplanes campanulatus</name>
    <dbReference type="NCBI Taxonomy" id="113559"/>
    <lineage>
        <taxon>Bacteria</taxon>
        <taxon>Bacillati</taxon>
        <taxon>Actinomycetota</taxon>
        <taxon>Actinomycetes</taxon>
        <taxon>Micromonosporales</taxon>
        <taxon>Micromonosporaceae</taxon>
        <taxon>Actinoplanes</taxon>
    </lineage>
</organism>
<dbReference type="EMBL" id="BOMF01000092">
    <property type="protein sequence ID" value="GID47503.1"/>
    <property type="molecule type" value="Genomic_DNA"/>
</dbReference>
<evidence type="ECO:0000256" key="6">
    <source>
        <dbReference type="ARBA" id="ARBA00022692"/>
    </source>
</evidence>
<evidence type="ECO:0000256" key="7">
    <source>
        <dbReference type="ARBA" id="ARBA00022777"/>
    </source>
</evidence>
<dbReference type="PANTHER" id="PTHR45339">
    <property type="entry name" value="HYBRID SIGNAL TRANSDUCTION HISTIDINE KINASE J"/>
    <property type="match status" value="1"/>
</dbReference>
<dbReference type="Pfam" id="PF00072">
    <property type="entry name" value="Response_reg"/>
    <property type="match status" value="2"/>
</dbReference>
<dbReference type="PRINTS" id="PR00344">
    <property type="entry name" value="BCTRLSENSOR"/>
</dbReference>
<evidence type="ECO:0000259" key="16">
    <source>
        <dbReference type="PROSITE" id="PS50113"/>
    </source>
</evidence>
<dbReference type="InterPro" id="IPR005467">
    <property type="entry name" value="His_kinase_dom"/>
</dbReference>
<dbReference type="CDD" id="cd17546">
    <property type="entry name" value="REC_hyHK_CKI1_RcsC-like"/>
    <property type="match status" value="1"/>
</dbReference>
<feature type="domain" description="Response regulatory" evidence="14">
    <location>
        <begin position="956"/>
        <end position="1072"/>
    </location>
</feature>
<keyword evidence="5 11" id="KW-0597">Phosphoprotein</keyword>
<dbReference type="InterPro" id="IPR036097">
    <property type="entry name" value="HisK_dim/P_sf"/>
</dbReference>
<dbReference type="Pfam" id="PF08448">
    <property type="entry name" value="PAS_4"/>
    <property type="match status" value="1"/>
</dbReference>
<dbReference type="SMART" id="SM00448">
    <property type="entry name" value="REC"/>
    <property type="match status" value="2"/>
</dbReference>
<dbReference type="NCBIfam" id="TIGR00229">
    <property type="entry name" value="sensory_box"/>
    <property type="match status" value="2"/>
</dbReference>
<feature type="domain" description="PAS" evidence="15">
    <location>
        <begin position="320"/>
        <end position="390"/>
    </location>
</feature>
<dbReference type="InterPro" id="IPR013656">
    <property type="entry name" value="PAS_4"/>
</dbReference>
<dbReference type="InterPro" id="IPR000014">
    <property type="entry name" value="PAS"/>
</dbReference>
<feature type="transmembrane region" description="Helical" evidence="12">
    <location>
        <begin position="172"/>
        <end position="195"/>
    </location>
</feature>
<dbReference type="InterPro" id="IPR013655">
    <property type="entry name" value="PAS_fold_3"/>
</dbReference>
<dbReference type="CDD" id="cd00082">
    <property type="entry name" value="HisKA"/>
    <property type="match status" value="1"/>
</dbReference>
<dbReference type="CDD" id="cd00156">
    <property type="entry name" value="REC"/>
    <property type="match status" value="1"/>
</dbReference>
<evidence type="ECO:0000256" key="1">
    <source>
        <dbReference type="ARBA" id="ARBA00000085"/>
    </source>
</evidence>
<feature type="transmembrane region" description="Helical" evidence="12">
    <location>
        <begin position="207"/>
        <end position="226"/>
    </location>
</feature>
<evidence type="ECO:0000256" key="3">
    <source>
        <dbReference type="ARBA" id="ARBA00012438"/>
    </source>
</evidence>
<feature type="domain" description="PAC" evidence="16">
    <location>
        <begin position="392"/>
        <end position="444"/>
    </location>
</feature>
<evidence type="ECO:0000259" key="14">
    <source>
        <dbReference type="PROSITE" id="PS50110"/>
    </source>
</evidence>
<dbReference type="InterPro" id="IPR007895">
    <property type="entry name" value="MASE1"/>
</dbReference>
<keyword evidence="7" id="KW-0808">Transferase</keyword>
<dbReference type="PROSITE" id="PS50109">
    <property type="entry name" value="HIS_KIN"/>
    <property type="match status" value="1"/>
</dbReference>
<feature type="domain" description="Response regulatory" evidence="14">
    <location>
        <begin position="819"/>
        <end position="939"/>
    </location>
</feature>
<feature type="transmembrane region" description="Helical" evidence="12">
    <location>
        <begin position="21"/>
        <end position="37"/>
    </location>
</feature>
<accession>A0ABQ3WMP7</accession>
<feature type="transmembrane region" description="Helical" evidence="12">
    <location>
        <begin position="291"/>
        <end position="312"/>
    </location>
</feature>
<dbReference type="InterPro" id="IPR001789">
    <property type="entry name" value="Sig_transdc_resp-reg_receiver"/>
</dbReference>
<evidence type="ECO:0000256" key="11">
    <source>
        <dbReference type="PROSITE-ProRule" id="PRU00169"/>
    </source>
</evidence>
<dbReference type="PROSITE" id="PS50110">
    <property type="entry name" value="RESPONSE_REGULATORY"/>
    <property type="match status" value="2"/>
</dbReference>
<dbReference type="PROSITE" id="PS50113">
    <property type="entry name" value="PAC"/>
    <property type="match status" value="1"/>
</dbReference>
<dbReference type="InterPro" id="IPR001610">
    <property type="entry name" value="PAC"/>
</dbReference>
<dbReference type="PROSITE" id="PS50112">
    <property type="entry name" value="PAS"/>
    <property type="match status" value="2"/>
</dbReference>
<keyword evidence="7" id="KW-0418">Kinase</keyword>
<dbReference type="InterPro" id="IPR000700">
    <property type="entry name" value="PAS-assoc_C"/>
</dbReference>
<proteinExistence type="predicted"/>
<dbReference type="SMART" id="SM00086">
    <property type="entry name" value="PAC"/>
    <property type="match status" value="2"/>
</dbReference>
<dbReference type="SMART" id="SM00387">
    <property type="entry name" value="HATPase_c"/>
    <property type="match status" value="1"/>
</dbReference>
<comment type="subcellular location">
    <subcellularLocation>
        <location evidence="2">Cell membrane</location>
        <topology evidence="2">Multi-pass membrane protein</topology>
    </subcellularLocation>
</comment>
<dbReference type="InterPro" id="IPR004358">
    <property type="entry name" value="Sig_transdc_His_kin-like_C"/>
</dbReference>
<dbReference type="PANTHER" id="PTHR45339:SF1">
    <property type="entry name" value="HYBRID SIGNAL TRANSDUCTION HISTIDINE KINASE J"/>
    <property type="match status" value="1"/>
</dbReference>
<protein>
    <recommendedName>
        <fullName evidence="3">histidine kinase</fullName>
        <ecNumber evidence="3">2.7.13.3</ecNumber>
    </recommendedName>
</protein>
<feature type="domain" description="Histidine kinase" evidence="13">
    <location>
        <begin position="577"/>
        <end position="802"/>
    </location>
</feature>
<keyword evidence="10 12" id="KW-0472">Membrane</keyword>
<evidence type="ECO:0000256" key="12">
    <source>
        <dbReference type="SAM" id="Phobius"/>
    </source>
</evidence>
<comment type="caution">
    <text evidence="17">The sequence shown here is derived from an EMBL/GenBank/DDBJ whole genome shotgun (WGS) entry which is preliminary data.</text>
</comment>
<keyword evidence="4" id="KW-1003">Cell membrane</keyword>
<evidence type="ECO:0000313" key="17">
    <source>
        <dbReference type="EMBL" id="GID47503.1"/>
    </source>
</evidence>
<dbReference type="SUPFAM" id="SSF52172">
    <property type="entry name" value="CheY-like"/>
    <property type="match status" value="2"/>
</dbReference>
<feature type="transmembrane region" description="Helical" evidence="12">
    <location>
        <begin position="43"/>
        <end position="66"/>
    </location>
</feature>
<dbReference type="InterPro" id="IPR011006">
    <property type="entry name" value="CheY-like_superfamily"/>
</dbReference>
<evidence type="ECO:0000256" key="5">
    <source>
        <dbReference type="ARBA" id="ARBA00022553"/>
    </source>
</evidence>
<evidence type="ECO:0000256" key="10">
    <source>
        <dbReference type="ARBA" id="ARBA00023136"/>
    </source>
</evidence>
<evidence type="ECO:0000256" key="9">
    <source>
        <dbReference type="ARBA" id="ARBA00023012"/>
    </source>
</evidence>
<keyword evidence="9" id="KW-0902">Two-component regulatory system</keyword>
<evidence type="ECO:0000256" key="2">
    <source>
        <dbReference type="ARBA" id="ARBA00004651"/>
    </source>
</evidence>
<feature type="transmembrane region" description="Helical" evidence="12">
    <location>
        <begin position="246"/>
        <end position="271"/>
    </location>
</feature>
<comment type="catalytic activity">
    <reaction evidence="1">
        <text>ATP + protein L-histidine = ADP + protein N-phospho-L-histidine.</text>
        <dbReference type="EC" id="2.7.13.3"/>
    </reaction>
</comment>
<dbReference type="Pfam" id="PF02518">
    <property type="entry name" value="HATPase_c"/>
    <property type="match status" value="1"/>
</dbReference>
<evidence type="ECO:0000259" key="13">
    <source>
        <dbReference type="PROSITE" id="PS50109"/>
    </source>
</evidence>
<dbReference type="Gene3D" id="3.40.50.2300">
    <property type="match status" value="2"/>
</dbReference>
<feature type="transmembrane region" description="Helical" evidence="12">
    <location>
        <begin position="137"/>
        <end position="160"/>
    </location>
</feature>
<dbReference type="EC" id="2.7.13.3" evidence="3"/>
<name>A0ABQ3WMP7_9ACTN</name>
<feature type="modified residue" description="4-aspartylphosphate" evidence="11">
    <location>
        <position position="873"/>
    </location>
</feature>
<dbReference type="Pfam" id="PF05231">
    <property type="entry name" value="MASE1"/>
    <property type="match status" value="1"/>
</dbReference>
<dbReference type="SUPFAM" id="SSF47384">
    <property type="entry name" value="Homodimeric domain of signal transducing histidine kinase"/>
    <property type="match status" value="1"/>
</dbReference>
<dbReference type="InterPro" id="IPR003661">
    <property type="entry name" value="HisK_dim/P_dom"/>
</dbReference>
<dbReference type="SUPFAM" id="SSF55785">
    <property type="entry name" value="PYP-like sensor domain (PAS domain)"/>
    <property type="match status" value="2"/>
</dbReference>
<evidence type="ECO:0000256" key="4">
    <source>
        <dbReference type="ARBA" id="ARBA00022475"/>
    </source>
</evidence>
<sequence length="1092" mass="118267">MPEPPADRERHDHGRSGAMPVKPVVAVSLFLVGYVVLQQIGLLLVFPPIDLAVFWPAVGLAMAVLARVPIRAWPVYVGVLLAASLTGNVLNGTTVLVSVVYSFMNVFQAVSGAVLVRHARRSGVECGFGTTAWIMRVLLPAALLAPAAGAVFAAAVTAMFDSGVAASIGQFWWLWFSSNALGVLAILPAVEAFGGIGRPLRWPAAKVVECLVVVSVEVALLVKVFGTGADAAYRTWQWPFAMLPPVLWAAVRFGLRVTAVFAAVLTTVVVWGTAAGHGPFAQPVSMIDRMLSVQGFCVVMLLTSQVLAHTIATREAAERTLRERSEAMSLAVEGIAFIDSRCRYARVNPAYAASLGDTPEQMIGQSWESTVHPDDVPVLRAAYEIMLREGKATTTARGARRDHTSFFEEVTMIVQRGADGHLIGHHCFMRDVTERRSAEQRLGQFFTLSQDLLCMLGSDGYFKQVNPAWTETLGYTEQELLSRPYTDFIHPDDREPTRLQLAKTVSNTANPLFDNRYRCRDGSYRWLRWNSSIDDINNMLYGVARDVTEARETEQAMALARDQALETARMKTQFVATMSHEIRTPMNGVIGLADLLGRTTLTDRQRRYVEGIRTAGSGLLDIINDILDYSKIESGKIVLEESDFDIAHLLDDTAALLGDSARRKNLYLNVEVDPEVPPGLHGDPGRLRQILLNLIGNAIKFTERGGITVRAEAVAQPPGVAHDKIMLAMAVRDTGIGMDKDTQSRIFEPFRQADASTTRVYGGTGLGLAITRQLAQAMGGDVTVDSGPGLGATFTVTVPLTTAAGDAAHVDTLTRSALRILVVDDNEINQAILNENLEQWGMRSEAASSAHEALTVLRDEAAYGRRFDLAIIDMNMPKTDGLQLSAAISEDAEIPAIPIILFTSGEQITKDEAASAGIRALLTKPVDHSTLLDTLTGITGSAQATVPPIEKHGAGRILLVEDNEINQMVAADLLDQLGYDVDIAADGIEAIAKATASDYNAILMDCQMPRMDGYTATAGLRARSSTAAIPIIAMTADAFEEGRERCIAAGMNDYLSKPIHADELETTLTRWISNEGAGGHENPPPNATYHEL</sequence>
<reference evidence="17" key="1">
    <citation type="submission" date="2021-01" db="EMBL/GenBank/DDBJ databases">
        <title>Whole genome shotgun sequence of Actinoplanes capillaceus NBRC 16408.</title>
        <authorList>
            <person name="Komaki H."/>
            <person name="Tamura T."/>
        </authorList>
    </citation>
    <scope>NUCLEOTIDE SEQUENCE [LARGE SCALE GENOMIC DNA]</scope>
    <source>
        <strain evidence="17">NBRC 16408</strain>
    </source>
</reference>
<evidence type="ECO:0000259" key="15">
    <source>
        <dbReference type="PROSITE" id="PS50112"/>
    </source>
</evidence>